<comment type="caution">
    <text evidence="2">The sequence shown here is derived from an EMBL/GenBank/DDBJ whole genome shotgun (WGS) entry which is preliminary data.</text>
</comment>
<evidence type="ECO:0000256" key="1">
    <source>
        <dbReference type="SAM" id="Phobius"/>
    </source>
</evidence>
<feature type="transmembrane region" description="Helical" evidence="1">
    <location>
        <begin position="110"/>
        <end position="127"/>
    </location>
</feature>
<dbReference type="InterPro" id="IPR026268">
    <property type="entry name" value="RseC"/>
</dbReference>
<dbReference type="PANTHER" id="PTHR35867">
    <property type="entry name" value="PROTEIN RSEC"/>
    <property type="match status" value="1"/>
</dbReference>
<dbReference type="PIRSF" id="PIRSF004923">
    <property type="entry name" value="RseC"/>
    <property type="match status" value="1"/>
</dbReference>
<accession>A0ABT0KJL5</accession>
<evidence type="ECO:0000313" key="2">
    <source>
        <dbReference type="EMBL" id="MCL1044026.1"/>
    </source>
</evidence>
<keyword evidence="1" id="KW-0812">Transmembrane</keyword>
<protein>
    <submittedName>
        <fullName evidence="2">SoxR reducing system RseC family protein</fullName>
    </submittedName>
</protein>
<evidence type="ECO:0000313" key="3">
    <source>
        <dbReference type="Proteomes" id="UP001202134"/>
    </source>
</evidence>
<feature type="transmembrane region" description="Helical" evidence="1">
    <location>
        <begin position="74"/>
        <end position="98"/>
    </location>
</feature>
<dbReference type="InterPro" id="IPR007359">
    <property type="entry name" value="SigmaE_reg_RseC_MucC"/>
</dbReference>
<gene>
    <name evidence="2" type="ORF">L2737_01590</name>
</gene>
<dbReference type="EMBL" id="JAKIKU010000001">
    <property type="protein sequence ID" value="MCL1044026.1"/>
    <property type="molecule type" value="Genomic_DNA"/>
</dbReference>
<dbReference type="Pfam" id="PF04246">
    <property type="entry name" value="RseC_MucC"/>
    <property type="match status" value="1"/>
</dbReference>
<sequence length="155" mass="16525">MLEEVATVTAYDPDGWVTVEIELKSACNHCSSSENCGTSTVAKAFSVKRQRFSLMSEKPCEVGDLLKLALPESVIIKAAMLVYIVPLFGLFVGAAMGLWLGDSLNVNADYSSMLFAALGGVSAWFAGKQQTAKLEKSSTPVITAYLGQAVSLHRG</sequence>
<keyword evidence="3" id="KW-1185">Reference proteome</keyword>
<organism evidence="2 3">
    <name type="scientific">Shewanella electrodiphila</name>
    <dbReference type="NCBI Taxonomy" id="934143"/>
    <lineage>
        <taxon>Bacteria</taxon>
        <taxon>Pseudomonadati</taxon>
        <taxon>Pseudomonadota</taxon>
        <taxon>Gammaproteobacteria</taxon>
        <taxon>Alteromonadales</taxon>
        <taxon>Shewanellaceae</taxon>
        <taxon>Shewanella</taxon>
    </lineage>
</organism>
<reference evidence="2 3" key="1">
    <citation type="submission" date="2022-01" db="EMBL/GenBank/DDBJ databases">
        <title>Whole genome-based taxonomy of the Shewanellaceae.</title>
        <authorList>
            <person name="Martin-Rodriguez A.J."/>
        </authorList>
    </citation>
    <scope>NUCLEOTIDE SEQUENCE [LARGE SCALE GENOMIC DNA]</scope>
    <source>
        <strain evidence="2 3">DSM 24955</strain>
    </source>
</reference>
<keyword evidence="1" id="KW-1133">Transmembrane helix</keyword>
<dbReference type="Proteomes" id="UP001202134">
    <property type="component" value="Unassembled WGS sequence"/>
</dbReference>
<name>A0ABT0KJL5_9GAMM</name>
<dbReference type="RefSeq" id="WP_248954814.1">
    <property type="nucleotide sequence ID" value="NZ_JAKIKU010000001.1"/>
</dbReference>
<dbReference type="PANTHER" id="PTHR35867:SF1">
    <property type="entry name" value="PROTEIN RSEC"/>
    <property type="match status" value="1"/>
</dbReference>
<proteinExistence type="predicted"/>
<keyword evidence="1" id="KW-0472">Membrane</keyword>